<feature type="chain" id="PRO_5030591859" description="TonB C-terminal domain-containing protein" evidence="1">
    <location>
        <begin position="20"/>
        <end position="170"/>
    </location>
</feature>
<dbReference type="Gene3D" id="3.30.1150.10">
    <property type="match status" value="1"/>
</dbReference>
<dbReference type="AlphaFoldDB" id="A0A7X5UDP0"/>
<sequence length="170" mass="18507">MRRVLSVMLPFALVACAHAPQVTQVPQPLRDGKVSYEALPVVADGSYKLEASQTSFGAQSIARDPPAYPAELVASNLPPVTIRVKVIVDGEGKVTDVRDLDAPADEHHAAFFAACRQATLHWSYTPMTIVDIHEESGGRISQIRHTAPFSLDYAFHFELKDGAPLVSSDR</sequence>
<keyword evidence="1" id="KW-0732">Signal</keyword>
<proteinExistence type="predicted"/>
<reference evidence="2 3" key="1">
    <citation type="submission" date="2020-03" db="EMBL/GenBank/DDBJ databases">
        <authorList>
            <person name="Lai Q."/>
        </authorList>
    </citation>
    <scope>NUCLEOTIDE SEQUENCE [LARGE SCALE GENOMIC DNA]</scope>
    <source>
        <strain evidence="2 3">CCUG 25036</strain>
    </source>
</reference>
<evidence type="ECO:0008006" key="4">
    <source>
        <dbReference type="Google" id="ProtNLM"/>
    </source>
</evidence>
<feature type="signal peptide" evidence="1">
    <location>
        <begin position="1"/>
        <end position="19"/>
    </location>
</feature>
<dbReference type="RefSeq" id="WP_166951454.1">
    <property type="nucleotide sequence ID" value="NZ_CP077072.1"/>
</dbReference>
<comment type="caution">
    <text evidence="2">The sequence shown here is derived from an EMBL/GenBank/DDBJ whole genome shotgun (WGS) entry which is preliminary data.</text>
</comment>
<evidence type="ECO:0000313" key="2">
    <source>
        <dbReference type="EMBL" id="NII08502.1"/>
    </source>
</evidence>
<evidence type="ECO:0000313" key="3">
    <source>
        <dbReference type="Proteomes" id="UP000490980"/>
    </source>
</evidence>
<dbReference type="PROSITE" id="PS51257">
    <property type="entry name" value="PROKAR_LIPOPROTEIN"/>
    <property type="match status" value="1"/>
</dbReference>
<dbReference type="Proteomes" id="UP000490980">
    <property type="component" value="Unassembled WGS sequence"/>
</dbReference>
<accession>A0A7X5UDP0</accession>
<protein>
    <recommendedName>
        <fullName evidence="4">TonB C-terminal domain-containing protein</fullName>
    </recommendedName>
</protein>
<keyword evidence="3" id="KW-1185">Reference proteome</keyword>
<organism evidence="2 3">
    <name type="scientific">Luteibacter anthropi</name>
    <dbReference type="NCBI Taxonomy" id="564369"/>
    <lineage>
        <taxon>Bacteria</taxon>
        <taxon>Pseudomonadati</taxon>
        <taxon>Pseudomonadota</taxon>
        <taxon>Gammaproteobacteria</taxon>
        <taxon>Lysobacterales</taxon>
        <taxon>Rhodanobacteraceae</taxon>
        <taxon>Luteibacter</taxon>
    </lineage>
</organism>
<name>A0A7X5UDP0_9GAMM</name>
<dbReference type="EMBL" id="JAARLZ010000013">
    <property type="protein sequence ID" value="NII08502.1"/>
    <property type="molecule type" value="Genomic_DNA"/>
</dbReference>
<evidence type="ECO:0000256" key="1">
    <source>
        <dbReference type="SAM" id="SignalP"/>
    </source>
</evidence>
<gene>
    <name evidence="2" type="ORF">HBF25_19125</name>
</gene>